<organism evidence="2 3">
    <name type="scientific">Plakobranchus ocellatus</name>
    <dbReference type="NCBI Taxonomy" id="259542"/>
    <lineage>
        <taxon>Eukaryota</taxon>
        <taxon>Metazoa</taxon>
        <taxon>Spiralia</taxon>
        <taxon>Lophotrochozoa</taxon>
        <taxon>Mollusca</taxon>
        <taxon>Gastropoda</taxon>
        <taxon>Heterobranchia</taxon>
        <taxon>Euthyneura</taxon>
        <taxon>Panpulmonata</taxon>
        <taxon>Sacoglossa</taxon>
        <taxon>Placobranchoidea</taxon>
        <taxon>Plakobranchidae</taxon>
        <taxon>Plakobranchus</taxon>
    </lineage>
</organism>
<dbReference type="PANTHER" id="PTHR46599:SF6">
    <property type="entry name" value="DUAL SPECIFICITY PHOSPHATASE 26"/>
    <property type="match status" value="1"/>
</dbReference>
<name>A0AAV4DSQ0_9GAST</name>
<proteinExistence type="predicted"/>
<evidence type="ECO:0000313" key="2">
    <source>
        <dbReference type="EMBL" id="GFO47343.1"/>
    </source>
</evidence>
<dbReference type="InterPro" id="IPR029526">
    <property type="entry name" value="PGBD"/>
</dbReference>
<dbReference type="Proteomes" id="UP000735302">
    <property type="component" value="Unassembled WGS sequence"/>
</dbReference>
<dbReference type="Pfam" id="PF13843">
    <property type="entry name" value="DDE_Tnp_1_7"/>
    <property type="match status" value="1"/>
</dbReference>
<reference evidence="2 3" key="1">
    <citation type="journal article" date="2021" name="Elife">
        <title>Chloroplast acquisition without the gene transfer in kleptoplastic sea slugs, Plakobranchus ocellatus.</title>
        <authorList>
            <person name="Maeda T."/>
            <person name="Takahashi S."/>
            <person name="Yoshida T."/>
            <person name="Shimamura S."/>
            <person name="Takaki Y."/>
            <person name="Nagai Y."/>
            <person name="Toyoda A."/>
            <person name="Suzuki Y."/>
            <person name="Arimoto A."/>
            <person name="Ishii H."/>
            <person name="Satoh N."/>
            <person name="Nishiyama T."/>
            <person name="Hasebe M."/>
            <person name="Maruyama T."/>
            <person name="Minagawa J."/>
            <person name="Obokata J."/>
            <person name="Shigenobu S."/>
        </authorList>
    </citation>
    <scope>NUCLEOTIDE SEQUENCE [LARGE SCALE GENOMIC DNA]</scope>
</reference>
<evidence type="ECO:0000313" key="3">
    <source>
        <dbReference type="Proteomes" id="UP000735302"/>
    </source>
</evidence>
<gene>
    <name evidence="2" type="ORF">PoB_007384800</name>
</gene>
<accession>A0AAV4DSQ0</accession>
<sequence>MRFDDKETRTARRAKDIFAPFREIWDVFNANLARGYVPGPVLTVDEQLMPWRGRCAFLQYLPSKPDKYDIDIKIFWICGAENGFPLHDEPYLGRKGRARETNLRRNTTIALAQPHFGSGRILLSKMFSPTTLSAHIC</sequence>
<comment type="caution">
    <text evidence="2">The sequence shown here is derived from an EMBL/GenBank/DDBJ whole genome shotgun (WGS) entry which is preliminary data.</text>
</comment>
<evidence type="ECO:0000259" key="1">
    <source>
        <dbReference type="Pfam" id="PF13843"/>
    </source>
</evidence>
<dbReference type="PANTHER" id="PTHR46599">
    <property type="entry name" value="PIGGYBAC TRANSPOSABLE ELEMENT-DERIVED PROTEIN 4"/>
    <property type="match status" value="1"/>
</dbReference>
<dbReference type="EMBL" id="BLXT01008305">
    <property type="protein sequence ID" value="GFO47343.1"/>
    <property type="molecule type" value="Genomic_DNA"/>
</dbReference>
<protein>
    <submittedName>
        <fullName evidence="2">PiggyBac transposable element-derived protein 4</fullName>
    </submittedName>
</protein>
<keyword evidence="3" id="KW-1185">Reference proteome</keyword>
<feature type="domain" description="PiggyBac transposable element-derived protein" evidence="1">
    <location>
        <begin position="2"/>
        <end position="122"/>
    </location>
</feature>
<dbReference type="AlphaFoldDB" id="A0AAV4DSQ0"/>